<evidence type="ECO:0000256" key="2">
    <source>
        <dbReference type="ARBA" id="ARBA00014411"/>
    </source>
</evidence>
<feature type="transmembrane region" description="Helical" evidence="11">
    <location>
        <begin position="436"/>
        <end position="454"/>
    </location>
</feature>
<name>A0A7K6JK49_9CORV</name>
<organism evidence="12 13">
    <name type="scientific">Machaerirhynchus nigripectus</name>
    <dbReference type="NCBI Taxonomy" id="1160894"/>
    <lineage>
        <taxon>Eukaryota</taxon>
        <taxon>Metazoa</taxon>
        <taxon>Chordata</taxon>
        <taxon>Craniata</taxon>
        <taxon>Vertebrata</taxon>
        <taxon>Euteleostomi</taxon>
        <taxon>Archelosauria</taxon>
        <taxon>Archosauria</taxon>
        <taxon>Dinosauria</taxon>
        <taxon>Saurischia</taxon>
        <taxon>Theropoda</taxon>
        <taxon>Coelurosauria</taxon>
        <taxon>Aves</taxon>
        <taxon>Neognathae</taxon>
        <taxon>Neoaves</taxon>
        <taxon>Telluraves</taxon>
        <taxon>Australaves</taxon>
        <taxon>Passeriformes</taxon>
        <taxon>Corvoidea</taxon>
        <taxon>Dicruridae</taxon>
        <taxon>Machaerirhynchus</taxon>
    </lineage>
</organism>
<evidence type="ECO:0000256" key="3">
    <source>
        <dbReference type="ARBA" id="ARBA00022448"/>
    </source>
</evidence>
<feature type="non-terminal residue" evidence="12">
    <location>
        <position position="1"/>
    </location>
</feature>
<dbReference type="GO" id="GO:0038023">
    <property type="term" value="F:signaling receptor activity"/>
    <property type="evidence" value="ECO:0007669"/>
    <property type="project" value="InterPro"/>
</dbReference>
<comment type="caution">
    <text evidence="12">The sequence shown here is derived from an EMBL/GenBank/DDBJ whole genome shotgun (WGS) entry which is preliminary data.</text>
</comment>
<feature type="transmembrane region" description="Helical" evidence="11">
    <location>
        <begin position="109"/>
        <end position="126"/>
    </location>
</feature>
<dbReference type="GO" id="GO:0019841">
    <property type="term" value="F:retinol binding"/>
    <property type="evidence" value="ECO:0007669"/>
    <property type="project" value="UniProtKB-KW"/>
</dbReference>
<feature type="transmembrane region" description="Helical" evidence="11">
    <location>
        <begin position="20"/>
        <end position="41"/>
    </location>
</feature>
<evidence type="ECO:0000256" key="11">
    <source>
        <dbReference type="SAM" id="Phobius"/>
    </source>
</evidence>
<keyword evidence="9 11" id="KW-0472">Membrane</keyword>
<dbReference type="GO" id="GO:0034632">
    <property type="term" value="F:retinol transmembrane transporter activity"/>
    <property type="evidence" value="ECO:0007669"/>
    <property type="project" value="InterPro"/>
</dbReference>
<keyword evidence="8" id="KW-0683">Retinol-binding</keyword>
<dbReference type="Pfam" id="PF14752">
    <property type="entry name" value="RBP_receptor"/>
    <property type="match status" value="2"/>
</dbReference>
<feature type="transmembrane region" description="Helical" evidence="11">
    <location>
        <begin position="474"/>
        <end position="496"/>
    </location>
</feature>
<dbReference type="PANTHER" id="PTHR21444">
    <property type="entry name" value="COILED-COIL DOMAIN-CONTAINING PROTEIN 180"/>
    <property type="match status" value="1"/>
</dbReference>
<evidence type="ECO:0000313" key="13">
    <source>
        <dbReference type="Proteomes" id="UP000574967"/>
    </source>
</evidence>
<evidence type="ECO:0000256" key="8">
    <source>
        <dbReference type="ARBA" id="ARBA00023072"/>
    </source>
</evidence>
<evidence type="ECO:0000256" key="6">
    <source>
        <dbReference type="ARBA" id="ARBA00022893"/>
    </source>
</evidence>
<accession>A0A7K6JK49</accession>
<dbReference type="Proteomes" id="UP000574967">
    <property type="component" value="Unassembled WGS sequence"/>
</dbReference>
<keyword evidence="3" id="KW-0813">Transport</keyword>
<reference evidence="12 13" key="1">
    <citation type="submission" date="2019-09" db="EMBL/GenBank/DDBJ databases">
        <title>Bird 10,000 Genomes (B10K) Project - Family phase.</title>
        <authorList>
            <person name="Zhang G."/>
        </authorList>
    </citation>
    <scope>NUCLEOTIDE SEQUENCE [LARGE SCALE GENOMIC DNA]</scope>
    <source>
        <strain evidence="12">B10K-DU-029-43</strain>
        <tissue evidence="12">Heart</tissue>
    </source>
</reference>
<keyword evidence="13" id="KW-1185">Reference proteome</keyword>
<dbReference type="GO" id="GO:0016918">
    <property type="term" value="F:retinal binding"/>
    <property type="evidence" value="ECO:0007669"/>
    <property type="project" value="UniProtKB-KW"/>
</dbReference>
<feature type="transmembrane region" description="Helical" evidence="11">
    <location>
        <begin position="405"/>
        <end position="424"/>
    </location>
</feature>
<feature type="transmembrane region" description="Helical" evidence="11">
    <location>
        <begin position="323"/>
        <end position="347"/>
    </location>
</feature>
<dbReference type="EMBL" id="VZRQ01010975">
    <property type="protein sequence ID" value="NWW00324.1"/>
    <property type="molecule type" value="Genomic_DNA"/>
</dbReference>
<feature type="transmembrane region" description="Helical" evidence="11">
    <location>
        <begin position="255"/>
        <end position="278"/>
    </location>
</feature>
<dbReference type="AlphaFoldDB" id="A0A7K6JK49"/>
<evidence type="ECO:0000256" key="9">
    <source>
        <dbReference type="ARBA" id="ARBA00023136"/>
    </source>
</evidence>
<keyword evidence="7 11" id="KW-1133">Transmembrane helix</keyword>
<dbReference type="GO" id="GO:0071939">
    <property type="term" value="P:vitamin A import into cell"/>
    <property type="evidence" value="ECO:0007669"/>
    <property type="project" value="TreeGrafter"/>
</dbReference>
<keyword evidence="10" id="KW-0675">Receptor</keyword>
<dbReference type="GO" id="GO:0005886">
    <property type="term" value="C:plasma membrane"/>
    <property type="evidence" value="ECO:0007669"/>
    <property type="project" value="UniProtKB-SubCell"/>
</dbReference>
<dbReference type="InterPro" id="IPR026612">
    <property type="entry name" value="STRA6-like"/>
</dbReference>
<feature type="non-terminal residue" evidence="12">
    <location>
        <position position="629"/>
    </location>
</feature>
<evidence type="ECO:0000256" key="7">
    <source>
        <dbReference type="ARBA" id="ARBA00022989"/>
    </source>
</evidence>
<evidence type="ECO:0000256" key="1">
    <source>
        <dbReference type="ARBA" id="ARBA00004651"/>
    </source>
</evidence>
<keyword evidence="5 11" id="KW-0812">Transmembrane</keyword>
<feature type="transmembrane region" description="Helical" evidence="11">
    <location>
        <begin position="380"/>
        <end position="398"/>
    </location>
</feature>
<dbReference type="PANTHER" id="PTHR21444:SF16">
    <property type="entry name" value="RECEPTOR FOR RETINOL UPTAKE STRA6"/>
    <property type="match status" value="1"/>
</dbReference>
<proteinExistence type="predicted"/>
<keyword evidence="6" id="KW-0845">Vitamin A</keyword>
<evidence type="ECO:0000313" key="12">
    <source>
        <dbReference type="EMBL" id="NWW00324.1"/>
    </source>
</evidence>
<comment type="subcellular location">
    <subcellularLocation>
        <location evidence="1">Cell membrane</location>
        <topology evidence="1">Multi-pass membrane protein</topology>
    </subcellularLocation>
</comment>
<evidence type="ECO:0000256" key="4">
    <source>
        <dbReference type="ARBA" id="ARBA00022475"/>
    </source>
</evidence>
<keyword evidence="4" id="KW-1003">Cell membrane</keyword>
<gene>
    <name evidence="12" type="primary">Stra6</name>
    <name evidence="12" type="ORF">MACNIG_R08987</name>
</gene>
<protein>
    <recommendedName>
        <fullName evidence="2">Receptor for retinol uptake STRA6</fullName>
    </recommendedName>
</protein>
<evidence type="ECO:0000256" key="5">
    <source>
        <dbReference type="ARBA" id="ARBA00022692"/>
    </source>
</evidence>
<sequence>PFSSVFPGEIPECHPTISPRMYHTCMAPVSLAVILALSFLVKRRRLHLSCWNGVPGLLSPANFLEEESSRWPAVAVFGILFSSLCELVLDKEPLPLASPSSHSAREYWKILALLYYPAFYFPLLACAAGRRRLGYLAGSLLAWGHCLVHVWQKVECPLSPKVSGPQPGRGTARWPRGEVASPGTLWPPEIHGFIPDSLKIPGSGYYRKYLKAVLSKRGRKGSSAKIEESLWSRIRSYLRSYIYTPEEGFRLPLKLVVSVTMAVIAVYQVALLLLLAFVPTIQIVRAGMTKDIVVLLVQFGLVPSDNPAVPGDMEKELDTVRHYLWSLEVCYICSLALCCLLTCAMLLRTLGTHRSNLRALYRGAVLDVFSKAHTLRPSRQAVVCWIGFASFQAAFACLGLLIQQVIFFLCSVAFAFLVVIPLQAGSGSLLFGIIRNMWPFWLALVVAVLVQNLLAHFQFLEQHSLRKELTNRRALYIVTFLLFPINVLVGVLAGVWRVVISGLYNAVHFCQLDISLLHRGVETFDPGYHTYCHYLKVEVSQGHPLMKAFCFLLLQRPELPAPPRDTHLEEGLQLLHHKRPAPGKARIRRIRARWWVAYTLLHNPSLSASRKTALADPAANGAQLGGPKP</sequence>
<evidence type="ECO:0000256" key="10">
    <source>
        <dbReference type="ARBA" id="ARBA00023170"/>
    </source>
</evidence>